<dbReference type="Pfam" id="PF11209">
    <property type="entry name" value="LmeA"/>
    <property type="match status" value="1"/>
</dbReference>
<dbReference type="InterPro" id="IPR021373">
    <property type="entry name" value="DUF2993"/>
</dbReference>
<name>A0A1Z4JLY1_LEPBY</name>
<gene>
    <name evidence="1" type="ORF">NIES2135_45770</name>
</gene>
<dbReference type="AlphaFoldDB" id="A0A1Z4JLY1"/>
<dbReference type="Proteomes" id="UP000217895">
    <property type="component" value="Chromosome"/>
</dbReference>
<protein>
    <recommendedName>
        <fullName evidence="3">DUF2993 domain-containing protein</fullName>
    </recommendedName>
</protein>
<evidence type="ECO:0000313" key="2">
    <source>
        <dbReference type="Proteomes" id="UP000217895"/>
    </source>
</evidence>
<dbReference type="EMBL" id="AP018203">
    <property type="protein sequence ID" value="BAY57706.1"/>
    <property type="molecule type" value="Genomic_DNA"/>
</dbReference>
<organism evidence="1 2">
    <name type="scientific">Leptolyngbya boryana NIES-2135</name>
    <dbReference type="NCBI Taxonomy" id="1973484"/>
    <lineage>
        <taxon>Bacteria</taxon>
        <taxon>Bacillati</taxon>
        <taxon>Cyanobacteriota</taxon>
        <taxon>Cyanophyceae</taxon>
        <taxon>Leptolyngbyales</taxon>
        <taxon>Leptolyngbyaceae</taxon>
        <taxon>Leptolyngbya group</taxon>
        <taxon>Leptolyngbya</taxon>
    </lineage>
</organism>
<accession>A0A1Z4JLY1</accession>
<proteinExistence type="predicted"/>
<evidence type="ECO:0000313" key="1">
    <source>
        <dbReference type="EMBL" id="BAY57706.1"/>
    </source>
</evidence>
<evidence type="ECO:0008006" key="3">
    <source>
        <dbReference type="Google" id="ProtNLM"/>
    </source>
</evidence>
<sequence length="251" mass="27102">MTLSDRDTNEIETAATGTRLISKVLAPAVRLWLRSQVEQVEELQVQIESGDRQILSGCIPQLALTARNAIYQGLAFSQIQLTGQNIRVNAGQIVRGKPLRLLEPISVQGSVLLEATDLSSSLNAPLLRTGVIEFLQTLLRSGAAGVSSNRELNLQNLSIQLRSNLVVLGADLISDSGNATPIAIRTGFDLAAPNLLKLVNPQWLPHATAKRGLPLSDLDGYTFNLGSETEIHELTIEPDKVTCIGKLMVLP</sequence>
<reference evidence="1 2" key="1">
    <citation type="submission" date="2017-06" db="EMBL/GenBank/DDBJ databases">
        <title>Genome sequencing of cyanobaciteial culture collection at National Institute for Environmental Studies (NIES).</title>
        <authorList>
            <person name="Hirose Y."/>
            <person name="Shimura Y."/>
            <person name="Fujisawa T."/>
            <person name="Nakamura Y."/>
            <person name="Kawachi M."/>
        </authorList>
    </citation>
    <scope>NUCLEOTIDE SEQUENCE [LARGE SCALE GENOMIC DNA]</scope>
    <source>
        <strain evidence="1 2">NIES-2135</strain>
    </source>
</reference>
<keyword evidence="2" id="KW-1185">Reference proteome</keyword>